<dbReference type="PRINTS" id="PR00080">
    <property type="entry name" value="SDRFAMILY"/>
</dbReference>
<accession>A0A544W8H4</accession>
<keyword evidence="2" id="KW-0560">Oxidoreductase</keyword>
<dbReference type="RefSeq" id="WP_142549797.1">
    <property type="nucleotide sequence ID" value="NZ_VIFX01000001.1"/>
</dbReference>
<evidence type="ECO:0000313" key="4">
    <source>
        <dbReference type="Proteomes" id="UP000315759"/>
    </source>
</evidence>
<dbReference type="EMBL" id="VIFX01000001">
    <property type="protein sequence ID" value="TQR88516.1"/>
    <property type="molecule type" value="Genomic_DNA"/>
</dbReference>
<sequence length="259" mass="26066">MTAAKGPDAPVAIITGAASGIGAATAVSMASVGYRVGIGTYSGDPHDPHTTLQAVRDAGGEAAIVEVDVRSTESVDGFIAEILGMWGRLDTAVANAGILRAAPFATMTDQQWDDVLQVDLHGVMRTARAAAPHLGAGGSIIAISSIAGGVYGWGEHAHYATAKAGVIGLVRSLGVELGPRGVRANAIIPGLIETPQSLDAVNSLGPEGLRAAGANIPTGRVGRPEEIASVATFLASDAASYVNGQAIVVDGGLTVLMRD</sequence>
<comment type="caution">
    <text evidence="3">The sequence shown here is derived from an EMBL/GenBank/DDBJ whole genome shotgun (WGS) entry which is preliminary data.</text>
</comment>
<organism evidence="3 4">
    <name type="scientific">Mycolicibacterium hodleri</name>
    <dbReference type="NCBI Taxonomy" id="49897"/>
    <lineage>
        <taxon>Bacteria</taxon>
        <taxon>Bacillati</taxon>
        <taxon>Actinomycetota</taxon>
        <taxon>Actinomycetes</taxon>
        <taxon>Mycobacteriales</taxon>
        <taxon>Mycobacteriaceae</taxon>
        <taxon>Mycolicibacterium</taxon>
    </lineage>
</organism>
<gene>
    <name evidence="3" type="ORF">D8S82_00460</name>
</gene>
<comment type="similarity">
    <text evidence="1">Belongs to the short-chain dehydrogenases/reductases (SDR) family.</text>
</comment>
<proteinExistence type="inferred from homology"/>
<dbReference type="PROSITE" id="PS00061">
    <property type="entry name" value="ADH_SHORT"/>
    <property type="match status" value="1"/>
</dbReference>
<dbReference type="GO" id="GO:0016616">
    <property type="term" value="F:oxidoreductase activity, acting on the CH-OH group of donors, NAD or NADP as acceptor"/>
    <property type="evidence" value="ECO:0007669"/>
    <property type="project" value="TreeGrafter"/>
</dbReference>
<keyword evidence="4" id="KW-1185">Reference proteome</keyword>
<dbReference type="PANTHER" id="PTHR42760:SF133">
    <property type="entry name" value="3-OXOACYL-[ACYL-CARRIER-PROTEIN] REDUCTASE"/>
    <property type="match status" value="1"/>
</dbReference>
<dbReference type="Gene3D" id="3.40.50.720">
    <property type="entry name" value="NAD(P)-binding Rossmann-like Domain"/>
    <property type="match status" value="1"/>
</dbReference>
<dbReference type="InterPro" id="IPR002347">
    <property type="entry name" value="SDR_fam"/>
</dbReference>
<dbReference type="Proteomes" id="UP000315759">
    <property type="component" value="Unassembled WGS sequence"/>
</dbReference>
<evidence type="ECO:0000256" key="2">
    <source>
        <dbReference type="ARBA" id="ARBA00023002"/>
    </source>
</evidence>
<dbReference type="SUPFAM" id="SSF51735">
    <property type="entry name" value="NAD(P)-binding Rossmann-fold domains"/>
    <property type="match status" value="1"/>
</dbReference>
<reference evidence="3 4" key="1">
    <citation type="submission" date="2018-10" db="EMBL/GenBank/DDBJ databases">
        <title>Draft genome of Mycobacterium hodleri strain B.</title>
        <authorList>
            <person name="Amande T.J."/>
            <person name="Mcgenity T.J."/>
        </authorList>
    </citation>
    <scope>NUCLEOTIDE SEQUENCE [LARGE SCALE GENOMIC DNA]</scope>
    <source>
        <strain evidence="3 4">B</strain>
    </source>
</reference>
<dbReference type="Pfam" id="PF13561">
    <property type="entry name" value="adh_short_C2"/>
    <property type="match status" value="1"/>
</dbReference>
<evidence type="ECO:0000313" key="3">
    <source>
        <dbReference type="EMBL" id="TQR88516.1"/>
    </source>
</evidence>
<protein>
    <submittedName>
        <fullName evidence="3">SDR family oxidoreductase</fullName>
    </submittedName>
</protein>
<dbReference type="PANTHER" id="PTHR42760">
    <property type="entry name" value="SHORT-CHAIN DEHYDROGENASES/REDUCTASES FAMILY MEMBER"/>
    <property type="match status" value="1"/>
</dbReference>
<dbReference type="AlphaFoldDB" id="A0A544W8H4"/>
<dbReference type="PRINTS" id="PR00081">
    <property type="entry name" value="GDHRDH"/>
</dbReference>
<name>A0A544W8H4_9MYCO</name>
<dbReference type="InterPro" id="IPR020904">
    <property type="entry name" value="Sc_DH/Rdtase_CS"/>
</dbReference>
<dbReference type="FunFam" id="3.40.50.720:FF:000084">
    <property type="entry name" value="Short-chain dehydrogenase reductase"/>
    <property type="match status" value="1"/>
</dbReference>
<evidence type="ECO:0000256" key="1">
    <source>
        <dbReference type="ARBA" id="ARBA00006484"/>
    </source>
</evidence>
<dbReference type="InterPro" id="IPR036291">
    <property type="entry name" value="NAD(P)-bd_dom_sf"/>
</dbReference>